<reference evidence="10" key="1">
    <citation type="journal article" date="2021" name="Open Biol.">
        <title>Shared evolutionary footprints suggest mitochondrial oxidative damage underlies multiple complex I losses in fungi.</title>
        <authorList>
            <person name="Schikora-Tamarit M.A."/>
            <person name="Marcet-Houben M."/>
            <person name="Nosek J."/>
            <person name="Gabaldon T."/>
        </authorList>
    </citation>
    <scope>NUCLEOTIDE SEQUENCE</scope>
    <source>
        <strain evidence="10">CBS2887</strain>
    </source>
</reference>
<name>A0A9P8TBH7_WICPI</name>
<sequence>MDLNNNINQHRQLPPSHPQQYQQHQQFLEVRPLRNSSNSVSPNLHSNNMDHNMASVVTLPSLPTHTTASSSREHAVPVPNLPKSQTQSFSPHQPLMQMPIPQGSQMNIPKHSHTHHLGSMTNMLNNSTSENSSNDSKYKKSGGLRLRVKKACDRCKRQKIKCDGEAPCRVCSKNDHSCTYSHASGSPSSSNNAPSIANVGNFHPVGSESGQSKERPVLEESFGSTAMAATVPDPDHVPVPVPATKTATATSPTIAAPNSVSEGYTAYLENKVLELEQKVAKLSSSSTELLTASNQEKIFHENSYTVSKDKYRVMRRYQNILPRNFATEISQTILDLSLINQNKPDDEQIVIPRIQYYGWNLSGGHYLKQRKLPEFERLFNLQDKADLNCVNWLLNYFFLKINPLYCIIHKRVFNDQYDSYLNNLSKKDESTRLFSAMLYLILALTVRFADSVMPFEIKARIIGGLEEKLFDSGYEVISKLSFEWQSYELIQCWILITFYLRVTHRQNSSFMSLGSAIRMMKGMSLNLNIIPESLQKYAYEKIKMRRIFWIVYTWDKIYSFQSGKDSEIADDQIFVPLPPLDQVEQLTDDWLNPVALSMTHLSIIASEVLKYNQTHSEYDGGSLKTITDKLYQWKSQTEKVLAQAERFKIQLDQELISQLYLTYYDILLNIHNKTLVSSNQLQHSPTSNSALIEHSQEALNIIQSLSNTNELIKPWWLTLTILFNISLTTLMLISYSPQHSLVPTLHTSLSFLRQLENQGQFGMVKECIWCLNTLNYLSMLKFENGAKLFKTEMEHELRSGGGGLRNDLNNIKFYQFGKVKEQKEQKETSNSNGKNNGRTDPDTLQYNPAISNSDLRVGTSDNMVDTRMGIQDLSPSSMLEDPADLMGNLKWFDQWLNDFK</sequence>
<keyword evidence="7" id="KW-0539">Nucleus</keyword>
<keyword evidence="5" id="KW-0238">DNA-binding</keyword>
<dbReference type="PANTHER" id="PTHR47540">
    <property type="entry name" value="THIAMINE REPRESSIBLE GENES REGULATORY PROTEIN THI5"/>
    <property type="match status" value="1"/>
</dbReference>
<feature type="compositionally biased region" description="Low complexity" evidence="8">
    <location>
        <begin position="12"/>
        <end position="25"/>
    </location>
</feature>
<dbReference type="SMART" id="SM00066">
    <property type="entry name" value="GAL4"/>
    <property type="match status" value="1"/>
</dbReference>
<dbReference type="GO" id="GO:0008270">
    <property type="term" value="F:zinc ion binding"/>
    <property type="evidence" value="ECO:0007669"/>
    <property type="project" value="InterPro"/>
</dbReference>
<protein>
    <recommendedName>
        <fullName evidence="9">Zn(2)-C6 fungal-type domain-containing protein</fullName>
    </recommendedName>
</protein>
<evidence type="ECO:0000256" key="4">
    <source>
        <dbReference type="ARBA" id="ARBA00023015"/>
    </source>
</evidence>
<keyword evidence="6" id="KW-0804">Transcription</keyword>
<dbReference type="InterPro" id="IPR007219">
    <property type="entry name" value="XnlR_reg_dom"/>
</dbReference>
<keyword evidence="3" id="KW-0862">Zinc</keyword>
<feature type="region of interest" description="Disordered" evidence="8">
    <location>
        <begin position="62"/>
        <end position="142"/>
    </location>
</feature>
<dbReference type="InterPro" id="IPR001138">
    <property type="entry name" value="Zn2Cys6_DnaBD"/>
</dbReference>
<gene>
    <name evidence="10" type="ORF">WICPIJ_009801</name>
</gene>
<comment type="subcellular location">
    <subcellularLocation>
        <location evidence="1">Nucleus</location>
    </subcellularLocation>
</comment>
<evidence type="ECO:0000256" key="6">
    <source>
        <dbReference type="ARBA" id="ARBA00023163"/>
    </source>
</evidence>
<dbReference type="CDD" id="cd12148">
    <property type="entry name" value="fungal_TF_MHR"/>
    <property type="match status" value="1"/>
</dbReference>
<feature type="region of interest" description="Disordered" evidence="8">
    <location>
        <begin position="820"/>
        <end position="858"/>
    </location>
</feature>
<accession>A0A9P8TBH7</accession>
<dbReference type="Pfam" id="PF00172">
    <property type="entry name" value="Zn_clus"/>
    <property type="match status" value="1"/>
</dbReference>
<comment type="caution">
    <text evidence="10">The sequence shown here is derived from an EMBL/GenBank/DDBJ whole genome shotgun (WGS) entry which is preliminary data.</text>
</comment>
<feature type="region of interest" description="Disordered" evidence="8">
    <location>
        <begin position="179"/>
        <end position="221"/>
    </location>
</feature>
<dbReference type="PANTHER" id="PTHR47540:SF2">
    <property type="entry name" value="ZN(II)2CYS6 TRANSCRIPTION FACTOR (EUROFUNG)"/>
    <property type="match status" value="1"/>
</dbReference>
<feature type="compositionally biased region" description="Polar residues" evidence="8">
    <location>
        <begin position="1"/>
        <end position="11"/>
    </location>
</feature>
<feature type="compositionally biased region" description="Polar residues" evidence="8">
    <location>
        <begin position="828"/>
        <end position="858"/>
    </location>
</feature>
<feature type="compositionally biased region" description="Low complexity" evidence="8">
    <location>
        <begin position="119"/>
        <end position="134"/>
    </location>
</feature>
<feature type="region of interest" description="Disordered" evidence="8">
    <location>
        <begin position="1"/>
        <end position="25"/>
    </location>
</feature>
<keyword evidence="11" id="KW-1185">Reference proteome</keyword>
<dbReference type="GO" id="GO:0000981">
    <property type="term" value="F:DNA-binding transcription factor activity, RNA polymerase II-specific"/>
    <property type="evidence" value="ECO:0007669"/>
    <property type="project" value="InterPro"/>
</dbReference>
<keyword evidence="4" id="KW-0805">Transcription regulation</keyword>
<evidence type="ECO:0000259" key="9">
    <source>
        <dbReference type="PROSITE" id="PS50048"/>
    </source>
</evidence>
<evidence type="ECO:0000256" key="8">
    <source>
        <dbReference type="SAM" id="MobiDB-lite"/>
    </source>
</evidence>
<evidence type="ECO:0000256" key="3">
    <source>
        <dbReference type="ARBA" id="ARBA00022833"/>
    </source>
</evidence>
<dbReference type="SMART" id="SM00906">
    <property type="entry name" value="Fungal_trans"/>
    <property type="match status" value="1"/>
</dbReference>
<proteinExistence type="predicted"/>
<feature type="compositionally biased region" description="Polar residues" evidence="8">
    <location>
        <begin position="82"/>
        <end position="91"/>
    </location>
</feature>
<dbReference type="GO" id="GO:0045944">
    <property type="term" value="P:positive regulation of transcription by RNA polymerase II"/>
    <property type="evidence" value="ECO:0007669"/>
    <property type="project" value="TreeGrafter"/>
</dbReference>
<dbReference type="CDD" id="cd00067">
    <property type="entry name" value="GAL4"/>
    <property type="match status" value="1"/>
</dbReference>
<dbReference type="GO" id="GO:0006351">
    <property type="term" value="P:DNA-templated transcription"/>
    <property type="evidence" value="ECO:0007669"/>
    <property type="project" value="InterPro"/>
</dbReference>
<dbReference type="SUPFAM" id="SSF57701">
    <property type="entry name" value="Zn2/Cys6 DNA-binding domain"/>
    <property type="match status" value="1"/>
</dbReference>
<evidence type="ECO:0000256" key="5">
    <source>
        <dbReference type="ARBA" id="ARBA00023125"/>
    </source>
</evidence>
<evidence type="ECO:0000256" key="7">
    <source>
        <dbReference type="ARBA" id="ARBA00023242"/>
    </source>
</evidence>
<evidence type="ECO:0000313" key="11">
    <source>
        <dbReference type="Proteomes" id="UP000774326"/>
    </source>
</evidence>
<organism evidence="10 11">
    <name type="scientific">Wickerhamomyces pijperi</name>
    <name type="common">Yeast</name>
    <name type="synonym">Pichia pijperi</name>
    <dbReference type="NCBI Taxonomy" id="599730"/>
    <lineage>
        <taxon>Eukaryota</taxon>
        <taxon>Fungi</taxon>
        <taxon>Dikarya</taxon>
        <taxon>Ascomycota</taxon>
        <taxon>Saccharomycotina</taxon>
        <taxon>Saccharomycetes</taxon>
        <taxon>Phaffomycetales</taxon>
        <taxon>Wickerhamomycetaceae</taxon>
        <taxon>Wickerhamomyces</taxon>
    </lineage>
</organism>
<dbReference type="InterPro" id="IPR051711">
    <property type="entry name" value="Stress_Response_Reg"/>
</dbReference>
<dbReference type="AlphaFoldDB" id="A0A9P8TBH7"/>
<dbReference type="OrthoDB" id="3980746at2759"/>
<dbReference type="Pfam" id="PF04082">
    <property type="entry name" value="Fungal_trans"/>
    <property type="match status" value="1"/>
</dbReference>
<dbReference type="GO" id="GO:0043565">
    <property type="term" value="F:sequence-specific DNA binding"/>
    <property type="evidence" value="ECO:0007669"/>
    <property type="project" value="TreeGrafter"/>
</dbReference>
<dbReference type="PROSITE" id="PS50048">
    <property type="entry name" value="ZN2_CY6_FUNGAL_2"/>
    <property type="match status" value="1"/>
</dbReference>
<feature type="domain" description="Zn(2)-C6 fungal-type" evidence="9">
    <location>
        <begin position="151"/>
        <end position="180"/>
    </location>
</feature>
<dbReference type="EMBL" id="JAEUBG010005651">
    <property type="protein sequence ID" value="KAH3673413.1"/>
    <property type="molecule type" value="Genomic_DNA"/>
</dbReference>
<feature type="compositionally biased region" description="Low complexity" evidence="8">
    <location>
        <begin position="181"/>
        <end position="198"/>
    </location>
</feature>
<dbReference type="Gene3D" id="4.10.240.10">
    <property type="entry name" value="Zn(2)-C6 fungal-type DNA-binding domain"/>
    <property type="match status" value="1"/>
</dbReference>
<evidence type="ECO:0000256" key="2">
    <source>
        <dbReference type="ARBA" id="ARBA00022723"/>
    </source>
</evidence>
<dbReference type="InterPro" id="IPR036864">
    <property type="entry name" value="Zn2-C6_fun-type_DNA-bd_sf"/>
</dbReference>
<dbReference type="PROSITE" id="PS00463">
    <property type="entry name" value="ZN2_CY6_FUNGAL_1"/>
    <property type="match status" value="1"/>
</dbReference>
<evidence type="ECO:0000313" key="10">
    <source>
        <dbReference type="EMBL" id="KAH3673413.1"/>
    </source>
</evidence>
<evidence type="ECO:0000256" key="1">
    <source>
        <dbReference type="ARBA" id="ARBA00004123"/>
    </source>
</evidence>
<reference evidence="10" key="2">
    <citation type="submission" date="2021-01" db="EMBL/GenBank/DDBJ databases">
        <authorList>
            <person name="Schikora-Tamarit M.A."/>
        </authorList>
    </citation>
    <scope>NUCLEOTIDE SEQUENCE</scope>
    <source>
        <strain evidence="10">CBS2887</strain>
    </source>
</reference>
<dbReference type="Proteomes" id="UP000774326">
    <property type="component" value="Unassembled WGS sequence"/>
</dbReference>
<dbReference type="GO" id="GO:0005634">
    <property type="term" value="C:nucleus"/>
    <property type="evidence" value="ECO:0007669"/>
    <property type="project" value="UniProtKB-SubCell"/>
</dbReference>
<keyword evidence="2" id="KW-0479">Metal-binding</keyword>